<gene>
    <name evidence="2" type="ORF">AB5J50_49995</name>
</gene>
<accession>A0AB39SRE2</accession>
<dbReference type="AlphaFoldDB" id="A0AB39SRE2"/>
<feature type="region of interest" description="Disordered" evidence="1">
    <location>
        <begin position="60"/>
        <end position="83"/>
    </location>
</feature>
<evidence type="ECO:0000313" key="2">
    <source>
        <dbReference type="EMBL" id="XDQ68315.1"/>
    </source>
</evidence>
<reference evidence="2" key="1">
    <citation type="submission" date="2024-07" db="EMBL/GenBank/DDBJ databases">
        <authorList>
            <person name="Yu S.T."/>
        </authorList>
    </citation>
    <scope>NUCLEOTIDE SEQUENCE</scope>
    <source>
        <strain evidence="2">R35</strain>
    </source>
</reference>
<evidence type="ECO:0000256" key="1">
    <source>
        <dbReference type="SAM" id="MobiDB-lite"/>
    </source>
</evidence>
<dbReference type="EMBL" id="CP163440">
    <property type="protein sequence ID" value="XDQ68315.1"/>
    <property type="molecule type" value="Genomic_DNA"/>
</dbReference>
<proteinExistence type="predicted"/>
<name>A0AB39SRE2_9ACTN</name>
<sequence length="102" mass="12050">MPRRKDQDGFAVLAKRWRVERAISWIMRARRNVCDYERLICHSEARTWTFIALMVRRLTRSPRPPRTSPHPVEPVKAAGKPKPIRIRMQQPQTIRLAPTALR</sequence>
<dbReference type="RefSeq" id="WP_369265137.1">
    <property type="nucleotide sequence ID" value="NZ_CP163440.1"/>
</dbReference>
<evidence type="ECO:0008006" key="3">
    <source>
        <dbReference type="Google" id="ProtNLM"/>
    </source>
</evidence>
<protein>
    <recommendedName>
        <fullName evidence="3">Transposase DDE domain-containing protein</fullName>
    </recommendedName>
</protein>
<organism evidence="2">
    <name type="scientific">Streptomyces sp. R35</name>
    <dbReference type="NCBI Taxonomy" id="3238630"/>
    <lineage>
        <taxon>Bacteria</taxon>
        <taxon>Bacillati</taxon>
        <taxon>Actinomycetota</taxon>
        <taxon>Actinomycetes</taxon>
        <taxon>Kitasatosporales</taxon>
        <taxon>Streptomycetaceae</taxon>
        <taxon>Streptomyces</taxon>
    </lineage>
</organism>
<feature type="compositionally biased region" description="Pro residues" evidence="1">
    <location>
        <begin position="62"/>
        <end position="72"/>
    </location>
</feature>